<dbReference type="RefSeq" id="WP_311573726.1">
    <property type="nucleotide sequence ID" value="NZ_JAVRFH010000016.1"/>
</dbReference>
<name>A0ABU3APT2_9ACTN</name>
<protein>
    <submittedName>
        <fullName evidence="1">Uncharacterized protein</fullName>
    </submittedName>
</protein>
<evidence type="ECO:0000313" key="1">
    <source>
        <dbReference type="EMBL" id="MDT0612187.1"/>
    </source>
</evidence>
<organism evidence="1 2">
    <name type="scientific">Streptomyces lancefieldiae</name>
    <dbReference type="NCBI Taxonomy" id="3075520"/>
    <lineage>
        <taxon>Bacteria</taxon>
        <taxon>Bacillati</taxon>
        <taxon>Actinomycetota</taxon>
        <taxon>Actinomycetes</taxon>
        <taxon>Kitasatosporales</taxon>
        <taxon>Streptomycetaceae</taxon>
        <taxon>Streptomyces</taxon>
    </lineage>
</organism>
<proteinExistence type="predicted"/>
<evidence type="ECO:0000313" key="2">
    <source>
        <dbReference type="Proteomes" id="UP001180724"/>
    </source>
</evidence>
<sequence>MADGNELKAGDATWTGFAQYEGLGTALAGGHANLDAVNDLNTRGGGDGEDESSKQYLEQIGVGMPPLTDTLKMLDLLITQLGQNGQDVRKIFGDAEEQAALLAKHWKAAGGEQ</sequence>
<accession>A0ABU3APT2</accession>
<comment type="caution">
    <text evidence="1">The sequence shown here is derived from an EMBL/GenBank/DDBJ whole genome shotgun (WGS) entry which is preliminary data.</text>
</comment>
<dbReference type="EMBL" id="JAVRFH010000016">
    <property type="protein sequence ID" value="MDT0612187.1"/>
    <property type="molecule type" value="Genomic_DNA"/>
</dbReference>
<gene>
    <name evidence="1" type="ORF">RM812_18480</name>
</gene>
<keyword evidence="2" id="KW-1185">Reference proteome</keyword>
<dbReference type="Proteomes" id="UP001180724">
    <property type="component" value="Unassembled WGS sequence"/>
</dbReference>
<reference evidence="1" key="1">
    <citation type="submission" date="2024-05" db="EMBL/GenBank/DDBJ databases">
        <title>30 novel species of actinomycetes from the DSMZ collection.</title>
        <authorList>
            <person name="Nouioui I."/>
        </authorList>
    </citation>
    <scope>NUCLEOTIDE SEQUENCE</scope>
    <source>
        <strain evidence="1">DSM 40712</strain>
    </source>
</reference>